<gene>
    <name evidence="2" type="ORF">AQJ11_02730</name>
</gene>
<dbReference type="Proteomes" id="UP000053398">
    <property type="component" value="Unassembled WGS sequence"/>
</dbReference>
<dbReference type="AlphaFoldDB" id="A0A124HPK2"/>
<keyword evidence="3" id="KW-1185">Reference proteome</keyword>
<proteinExistence type="predicted"/>
<reference evidence="2 3" key="1">
    <citation type="submission" date="2015-10" db="EMBL/GenBank/DDBJ databases">
        <title>Draft genome sequence of Streptomyces corchorusii DSM 40340, type strain for the species Streptomyces corchorusii.</title>
        <authorList>
            <person name="Ruckert C."/>
            <person name="Winkler A."/>
            <person name="Kalinowski J."/>
            <person name="Kampfer P."/>
            <person name="Glaeser S."/>
        </authorList>
    </citation>
    <scope>NUCLEOTIDE SEQUENCE [LARGE SCALE GENOMIC DNA]</scope>
    <source>
        <strain evidence="2 3">DSM 40340</strain>
    </source>
</reference>
<organism evidence="2 3">
    <name type="scientific">Streptomyces corchorusii</name>
    <name type="common">Streptomyces chibaensis</name>
    <dbReference type="NCBI Taxonomy" id="1903"/>
    <lineage>
        <taxon>Bacteria</taxon>
        <taxon>Bacillati</taxon>
        <taxon>Actinomycetota</taxon>
        <taxon>Actinomycetes</taxon>
        <taxon>Kitasatosporales</taxon>
        <taxon>Streptomycetaceae</taxon>
        <taxon>Streptomyces</taxon>
    </lineage>
</organism>
<protein>
    <submittedName>
        <fullName evidence="2">Uncharacterized protein</fullName>
    </submittedName>
</protein>
<accession>A0A124HPK2</accession>
<name>A0A124HPK2_STRCK</name>
<evidence type="ECO:0000313" key="3">
    <source>
        <dbReference type="Proteomes" id="UP000053398"/>
    </source>
</evidence>
<sequence length="123" mass="13318">MSETRWRQIVNGYQDIKGVRVAVQAPDETLARVAQAVGITSDQLRQVDRNTAADLLDELAAPPTPASTPGSAAINPQIDAIATLLATLPPEAQDEVLRRVGLAQQPAPQKETEEGDRWRRRAG</sequence>
<feature type="region of interest" description="Disordered" evidence="1">
    <location>
        <begin position="100"/>
        <end position="123"/>
    </location>
</feature>
<dbReference type="EMBL" id="LMWP01000002">
    <property type="protein sequence ID" value="KUN32459.1"/>
    <property type="molecule type" value="Genomic_DNA"/>
</dbReference>
<comment type="caution">
    <text evidence="2">The sequence shown here is derived from an EMBL/GenBank/DDBJ whole genome shotgun (WGS) entry which is preliminary data.</text>
</comment>
<evidence type="ECO:0000256" key="1">
    <source>
        <dbReference type="SAM" id="MobiDB-lite"/>
    </source>
</evidence>
<dbReference type="RefSeq" id="WP_059261669.1">
    <property type="nucleotide sequence ID" value="NZ_KQ948351.1"/>
</dbReference>
<evidence type="ECO:0000313" key="2">
    <source>
        <dbReference type="EMBL" id="KUN32459.1"/>
    </source>
</evidence>